<comment type="caution">
    <text evidence="10">The sequence shown here is derived from an EMBL/GenBank/DDBJ whole genome shotgun (WGS) entry which is preliminary data.</text>
</comment>
<reference evidence="10 11" key="1">
    <citation type="submission" date="2024-01" db="EMBL/GenBank/DDBJ databases">
        <title>Genome insights into Plantactinospora veratri sp. nov.</title>
        <authorList>
            <person name="Wang L."/>
        </authorList>
    </citation>
    <scope>NUCLEOTIDE SEQUENCE [LARGE SCALE GENOMIC DNA]</scope>
    <source>
        <strain evidence="10 11">NEAU-FHS4</strain>
    </source>
</reference>
<evidence type="ECO:0000313" key="10">
    <source>
        <dbReference type="EMBL" id="MEE6305572.1"/>
    </source>
</evidence>
<dbReference type="PANTHER" id="PTHR11530:SF11">
    <property type="entry name" value="D-ASPARTATE OXIDASE"/>
    <property type="match status" value="1"/>
</dbReference>
<keyword evidence="5 10" id="KW-0560">Oxidoreductase</keyword>
<dbReference type="EMBL" id="JAZGQL010000001">
    <property type="protein sequence ID" value="MEE6305572.1"/>
    <property type="molecule type" value="Genomic_DNA"/>
</dbReference>
<gene>
    <name evidence="10" type="ORF">V1634_01830</name>
</gene>
<comment type="cofactor">
    <cofactor evidence="1">
        <name>FAD</name>
        <dbReference type="ChEBI" id="CHEBI:57692"/>
    </cofactor>
</comment>
<dbReference type="Pfam" id="PF01266">
    <property type="entry name" value="DAO"/>
    <property type="match status" value="1"/>
</dbReference>
<sequence length="318" mass="34020">MATSRRPDVLVIGAGVIGLSTAVRLADAGLSVQIRAARPPQETTSASAGASWGPYELTDERVLHWSEQTRLTLEKIAEDPSAGVRLVRGLEVAPFPLEPPACVRELSDFELCSPDELPPGYVNGWRYTSPLVNMPTYLGYLTERLIGQGGDIEIGTVGSFKELAGAAGVLVNCTGLGARYLVPDDQVYPTRGQLVVVDNPGIETFFQDWAEHEDMTYILPHGNHVVLGGSATPGSEDLTPDPARAAAIVERCAAVEPLLRDAPIRRILVGLRPSRPSVRIERDQVDGNVLIHNYGHGGSGLALSWGCADEVLALSELA</sequence>
<dbReference type="Proteomes" id="UP001339911">
    <property type="component" value="Unassembled WGS sequence"/>
</dbReference>
<protein>
    <recommendedName>
        <fullName evidence="7">D-amino-acid oxidase</fullName>
        <ecNumber evidence="6">1.4.3.3</ecNumber>
    </recommendedName>
</protein>
<comment type="similarity">
    <text evidence="2">Belongs to the DAMOX/DASOX family.</text>
</comment>
<name>A0ABU7S6H1_9ACTN</name>
<dbReference type="InterPro" id="IPR006076">
    <property type="entry name" value="FAD-dep_OxRdtase"/>
</dbReference>
<evidence type="ECO:0000256" key="2">
    <source>
        <dbReference type="ARBA" id="ARBA00006730"/>
    </source>
</evidence>
<comment type="catalytic activity">
    <reaction evidence="8">
        <text>a D-alpha-amino acid + O2 + H2O = a 2-oxocarboxylate + H2O2 + NH4(+)</text>
        <dbReference type="Rhea" id="RHEA:21816"/>
        <dbReference type="ChEBI" id="CHEBI:15377"/>
        <dbReference type="ChEBI" id="CHEBI:15379"/>
        <dbReference type="ChEBI" id="CHEBI:16240"/>
        <dbReference type="ChEBI" id="CHEBI:28938"/>
        <dbReference type="ChEBI" id="CHEBI:35179"/>
        <dbReference type="ChEBI" id="CHEBI:59871"/>
        <dbReference type="EC" id="1.4.3.3"/>
    </reaction>
    <physiologicalReaction direction="left-to-right" evidence="8">
        <dbReference type="Rhea" id="RHEA:21817"/>
    </physiologicalReaction>
</comment>
<evidence type="ECO:0000313" key="11">
    <source>
        <dbReference type="Proteomes" id="UP001339911"/>
    </source>
</evidence>
<evidence type="ECO:0000259" key="9">
    <source>
        <dbReference type="Pfam" id="PF01266"/>
    </source>
</evidence>
<evidence type="ECO:0000256" key="5">
    <source>
        <dbReference type="ARBA" id="ARBA00023002"/>
    </source>
</evidence>
<accession>A0ABU7S6H1</accession>
<dbReference type="PROSITE" id="PS00677">
    <property type="entry name" value="DAO"/>
    <property type="match status" value="1"/>
</dbReference>
<dbReference type="PIRSF" id="PIRSF000189">
    <property type="entry name" value="D-aa_oxidase"/>
    <property type="match status" value="1"/>
</dbReference>
<dbReference type="Gene3D" id="3.40.50.720">
    <property type="entry name" value="NAD(P)-binding Rossmann-like Domain"/>
    <property type="match status" value="1"/>
</dbReference>
<dbReference type="Gene3D" id="3.30.9.10">
    <property type="entry name" value="D-Amino Acid Oxidase, subunit A, domain 2"/>
    <property type="match status" value="1"/>
</dbReference>
<dbReference type="RefSeq" id="WP_331205948.1">
    <property type="nucleotide sequence ID" value="NZ_JAZGQL010000001.1"/>
</dbReference>
<dbReference type="GO" id="GO:0016491">
    <property type="term" value="F:oxidoreductase activity"/>
    <property type="evidence" value="ECO:0007669"/>
    <property type="project" value="UniProtKB-KW"/>
</dbReference>
<dbReference type="PANTHER" id="PTHR11530">
    <property type="entry name" value="D-AMINO ACID OXIDASE"/>
    <property type="match status" value="1"/>
</dbReference>
<evidence type="ECO:0000256" key="6">
    <source>
        <dbReference type="ARBA" id="ARBA00039101"/>
    </source>
</evidence>
<dbReference type="InterPro" id="IPR023209">
    <property type="entry name" value="DAO"/>
</dbReference>
<evidence type="ECO:0000256" key="1">
    <source>
        <dbReference type="ARBA" id="ARBA00001974"/>
    </source>
</evidence>
<keyword evidence="3" id="KW-0285">Flavoprotein</keyword>
<proteinExistence type="inferred from homology"/>
<organism evidence="10 11">
    <name type="scientific">Plantactinospora veratri</name>
    <dbReference type="NCBI Taxonomy" id="1436122"/>
    <lineage>
        <taxon>Bacteria</taxon>
        <taxon>Bacillati</taxon>
        <taxon>Actinomycetota</taxon>
        <taxon>Actinomycetes</taxon>
        <taxon>Micromonosporales</taxon>
        <taxon>Micromonosporaceae</taxon>
        <taxon>Plantactinospora</taxon>
    </lineage>
</organism>
<keyword evidence="4" id="KW-0274">FAD</keyword>
<evidence type="ECO:0000256" key="3">
    <source>
        <dbReference type="ARBA" id="ARBA00022630"/>
    </source>
</evidence>
<dbReference type="SUPFAM" id="SSF54373">
    <property type="entry name" value="FAD-linked reductases, C-terminal domain"/>
    <property type="match status" value="1"/>
</dbReference>
<keyword evidence="11" id="KW-1185">Reference proteome</keyword>
<dbReference type="InterPro" id="IPR006181">
    <property type="entry name" value="D-amino_acid_oxidase_CS"/>
</dbReference>
<evidence type="ECO:0000256" key="4">
    <source>
        <dbReference type="ARBA" id="ARBA00022827"/>
    </source>
</evidence>
<evidence type="ECO:0000256" key="7">
    <source>
        <dbReference type="ARBA" id="ARBA00039751"/>
    </source>
</evidence>
<dbReference type="EC" id="1.4.3.3" evidence="6"/>
<dbReference type="SUPFAM" id="SSF51971">
    <property type="entry name" value="Nucleotide-binding domain"/>
    <property type="match status" value="1"/>
</dbReference>
<feature type="domain" description="FAD dependent oxidoreductase" evidence="9">
    <location>
        <begin position="8"/>
        <end position="311"/>
    </location>
</feature>
<evidence type="ECO:0000256" key="8">
    <source>
        <dbReference type="ARBA" id="ARBA00049547"/>
    </source>
</evidence>